<evidence type="ECO:0000313" key="2">
    <source>
        <dbReference type="Proteomes" id="UP000593565"/>
    </source>
</evidence>
<name>A0A7J6AGQ0_AMEME</name>
<dbReference type="EMBL" id="JAAGNN010000012">
    <property type="protein sequence ID" value="KAF4082095.1"/>
    <property type="molecule type" value="Genomic_DNA"/>
</dbReference>
<keyword evidence="2" id="KW-1185">Reference proteome</keyword>
<dbReference type="AlphaFoldDB" id="A0A7J6AGQ0"/>
<organism evidence="1 2">
    <name type="scientific">Ameiurus melas</name>
    <name type="common">Black bullhead</name>
    <name type="synonym">Silurus melas</name>
    <dbReference type="NCBI Taxonomy" id="219545"/>
    <lineage>
        <taxon>Eukaryota</taxon>
        <taxon>Metazoa</taxon>
        <taxon>Chordata</taxon>
        <taxon>Craniata</taxon>
        <taxon>Vertebrata</taxon>
        <taxon>Euteleostomi</taxon>
        <taxon>Actinopterygii</taxon>
        <taxon>Neopterygii</taxon>
        <taxon>Teleostei</taxon>
        <taxon>Ostariophysi</taxon>
        <taxon>Siluriformes</taxon>
        <taxon>Ictaluridae</taxon>
        <taxon>Ameiurus</taxon>
    </lineage>
</organism>
<sequence length="86" mass="9594">METGYPDPSELSFCLMEGFTCCLLLRVASSLSSSSLLLLRLWTEIKTWPTTQGRPAKKLVRNVDVILVVTVHGAVMELIGSKQWLK</sequence>
<proteinExistence type="predicted"/>
<dbReference type="Proteomes" id="UP000593565">
    <property type="component" value="Unassembled WGS sequence"/>
</dbReference>
<reference evidence="1 2" key="1">
    <citation type="submission" date="2020-02" db="EMBL/GenBank/DDBJ databases">
        <title>A chromosome-scale genome assembly of the black bullhead catfish (Ameiurus melas).</title>
        <authorList>
            <person name="Wen M."/>
            <person name="Zham M."/>
            <person name="Cabau C."/>
            <person name="Klopp C."/>
            <person name="Donnadieu C."/>
            <person name="Roques C."/>
            <person name="Bouchez O."/>
            <person name="Lampietro C."/>
            <person name="Jouanno E."/>
            <person name="Herpin A."/>
            <person name="Louis A."/>
            <person name="Berthelot C."/>
            <person name="Parey E."/>
            <person name="Roest-Crollius H."/>
            <person name="Braasch I."/>
            <person name="Postlethwait J."/>
            <person name="Robinson-Rechavi M."/>
            <person name="Echchiki A."/>
            <person name="Begum T."/>
            <person name="Montfort J."/>
            <person name="Schartl M."/>
            <person name="Bobe J."/>
            <person name="Guiguen Y."/>
        </authorList>
    </citation>
    <scope>NUCLEOTIDE SEQUENCE [LARGE SCALE GENOMIC DNA]</scope>
    <source>
        <strain evidence="1">M_S1</strain>
        <tissue evidence="1">Blood</tissue>
    </source>
</reference>
<accession>A0A7J6AGQ0</accession>
<evidence type="ECO:0000313" key="1">
    <source>
        <dbReference type="EMBL" id="KAF4082095.1"/>
    </source>
</evidence>
<comment type="caution">
    <text evidence="1">The sequence shown here is derived from an EMBL/GenBank/DDBJ whole genome shotgun (WGS) entry which is preliminary data.</text>
</comment>
<gene>
    <name evidence="1" type="ORF">AMELA_G00147730</name>
</gene>
<protein>
    <submittedName>
        <fullName evidence="1">Uncharacterized protein</fullName>
    </submittedName>
</protein>